<reference evidence="4" key="2">
    <citation type="submission" date="2018-05" db="EMBL/GenBank/DDBJ databases">
        <title>OmerRS3 (Oryza meridionalis Reference Sequence Version 3).</title>
        <authorList>
            <person name="Zhang J."/>
            <person name="Kudrna D."/>
            <person name="Lee S."/>
            <person name="Talag J."/>
            <person name="Welchert J."/>
            <person name="Wing R.A."/>
        </authorList>
    </citation>
    <scope>NUCLEOTIDE SEQUENCE [LARGE SCALE GENOMIC DNA]</scope>
    <source>
        <strain evidence="4">cv. OR44</strain>
    </source>
</reference>
<dbReference type="InterPro" id="IPR011146">
    <property type="entry name" value="HIT-like"/>
</dbReference>
<feature type="domain" description="HIT" evidence="3">
    <location>
        <begin position="86"/>
        <end position="195"/>
    </location>
</feature>
<dbReference type="Proteomes" id="UP000008021">
    <property type="component" value="Chromosome 1"/>
</dbReference>
<reference evidence="4" key="1">
    <citation type="submission" date="2015-04" db="UniProtKB">
        <authorList>
            <consortium name="EnsemblPlants"/>
        </authorList>
    </citation>
    <scope>IDENTIFICATION</scope>
</reference>
<organism evidence="4">
    <name type="scientific">Oryza meridionalis</name>
    <dbReference type="NCBI Taxonomy" id="40149"/>
    <lineage>
        <taxon>Eukaryota</taxon>
        <taxon>Viridiplantae</taxon>
        <taxon>Streptophyta</taxon>
        <taxon>Embryophyta</taxon>
        <taxon>Tracheophyta</taxon>
        <taxon>Spermatophyta</taxon>
        <taxon>Magnoliopsida</taxon>
        <taxon>Liliopsida</taxon>
        <taxon>Poales</taxon>
        <taxon>Poaceae</taxon>
        <taxon>BOP clade</taxon>
        <taxon>Oryzoideae</taxon>
        <taxon>Oryzeae</taxon>
        <taxon>Oryzinae</taxon>
        <taxon>Oryza</taxon>
    </lineage>
</organism>
<sequence length="195" mass="21950">MEAAASQRLGEEVGEGDEPGQCQSTAAAGGGERKRRPPRSSRVSLVPIFSDGRRKGGRTRRRALRRTNHKQPGKKHLKIREDQHKIFDKILRKEIPSQVVYEDEKTLAFRDISPQAPVHIIIIPKVKDGLSRLSKAEERHVEVMGHLLYAAKTIAKQENLDDGFRIVINDGPNGCEHKLDPIETVSLYITSIFIF</sequence>
<name>A0A0E0C9D5_9ORYZ</name>
<evidence type="ECO:0000256" key="1">
    <source>
        <dbReference type="PROSITE-ProRule" id="PRU00464"/>
    </source>
</evidence>
<evidence type="ECO:0000259" key="3">
    <source>
        <dbReference type="PROSITE" id="PS51084"/>
    </source>
</evidence>
<keyword evidence="5" id="KW-1185">Reference proteome</keyword>
<dbReference type="PANTHER" id="PTHR23089">
    <property type="entry name" value="HISTIDINE TRIAD HIT PROTEIN"/>
    <property type="match status" value="1"/>
</dbReference>
<dbReference type="Pfam" id="PF01230">
    <property type="entry name" value="HIT"/>
    <property type="match status" value="1"/>
</dbReference>
<proteinExistence type="predicted"/>
<accession>A0A0E0C9D5</accession>
<evidence type="ECO:0000313" key="4">
    <source>
        <dbReference type="EnsemblPlants" id="OMERI01G32070.1"/>
    </source>
</evidence>
<evidence type="ECO:0000256" key="2">
    <source>
        <dbReference type="SAM" id="MobiDB-lite"/>
    </source>
</evidence>
<protein>
    <recommendedName>
        <fullName evidence="3">HIT domain-containing protein</fullName>
    </recommendedName>
</protein>
<dbReference type="SUPFAM" id="SSF54197">
    <property type="entry name" value="HIT-like"/>
    <property type="match status" value="1"/>
</dbReference>
<dbReference type="InterPro" id="IPR001310">
    <property type="entry name" value="Histidine_triad_HIT"/>
</dbReference>
<dbReference type="EnsemblPlants" id="OMERI01G32070.1">
    <property type="protein sequence ID" value="OMERI01G32070.1"/>
    <property type="gene ID" value="OMERI01G32070"/>
</dbReference>
<comment type="caution">
    <text evidence="1">Lacks conserved residue(s) required for the propagation of feature annotation.</text>
</comment>
<dbReference type="GO" id="GO:0047627">
    <property type="term" value="F:adenylylsulfatase activity"/>
    <property type="evidence" value="ECO:0007669"/>
    <property type="project" value="UniProtKB-ARBA"/>
</dbReference>
<dbReference type="PRINTS" id="PR00332">
    <property type="entry name" value="HISTRIAD"/>
</dbReference>
<evidence type="ECO:0000313" key="5">
    <source>
        <dbReference type="Proteomes" id="UP000008021"/>
    </source>
</evidence>
<dbReference type="STRING" id="40149.A0A0E0C9D5"/>
<dbReference type="Gene3D" id="3.30.428.10">
    <property type="entry name" value="HIT-like"/>
    <property type="match status" value="1"/>
</dbReference>
<feature type="region of interest" description="Disordered" evidence="2">
    <location>
        <begin position="1"/>
        <end position="74"/>
    </location>
</feature>
<dbReference type="PROSITE" id="PS51084">
    <property type="entry name" value="HIT_2"/>
    <property type="match status" value="1"/>
</dbReference>
<dbReference type="Gramene" id="OMERI01G32070.1">
    <property type="protein sequence ID" value="OMERI01G32070.1"/>
    <property type="gene ID" value="OMERI01G32070"/>
</dbReference>
<dbReference type="InterPro" id="IPR036265">
    <property type="entry name" value="HIT-like_sf"/>
</dbReference>
<feature type="compositionally biased region" description="Basic residues" evidence="2">
    <location>
        <begin position="55"/>
        <end position="74"/>
    </location>
</feature>
<dbReference type="AlphaFoldDB" id="A0A0E0C9D5"/>